<protein>
    <submittedName>
        <fullName evidence="1">Uncharacterized protein</fullName>
    </submittedName>
</protein>
<dbReference type="EMBL" id="UINC01114067">
    <property type="protein sequence ID" value="SVC84113.1"/>
    <property type="molecule type" value="Genomic_DNA"/>
</dbReference>
<feature type="non-terminal residue" evidence="1">
    <location>
        <position position="35"/>
    </location>
</feature>
<evidence type="ECO:0000313" key="1">
    <source>
        <dbReference type="EMBL" id="SVC84113.1"/>
    </source>
</evidence>
<gene>
    <name evidence="1" type="ORF">METZ01_LOCUS336967</name>
</gene>
<reference evidence="1" key="1">
    <citation type="submission" date="2018-05" db="EMBL/GenBank/DDBJ databases">
        <authorList>
            <person name="Lanie J.A."/>
            <person name="Ng W.-L."/>
            <person name="Kazmierczak K.M."/>
            <person name="Andrzejewski T.M."/>
            <person name="Davidsen T.M."/>
            <person name="Wayne K.J."/>
            <person name="Tettelin H."/>
            <person name="Glass J.I."/>
            <person name="Rusch D."/>
            <person name="Podicherti R."/>
            <person name="Tsui H.-C.T."/>
            <person name="Winkler M.E."/>
        </authorList>
    </citation>
    <scope>NUCLEOTIDE SEQUENCE</scope>
</reference>
<organism evidence="1">
    <name type="scientific">marine metagenome</name>
    <dbReference type="NCBI Taxonomy" id="408172"/>
    <lineage>
        <taxon>unclassified sequences</taxon>
        <taxon>metagenomes</taxon>
        <taxon>ecological metagenomes</taxon>
    </lineage>
</organism>
<proteinExistence type="predicted"/>
<sequence length="35" mass="4036">VETLLWGVSTLAITAESEHCSADWLRLRYREWSGV</sequence>
<dbReference type="AlphaFoldDB" id="A0A382QEZ2"/>
<name>A0A382QEZ2_9ZZZZ</name>
<accession>A0A382QEZ2</accession>
<feature type="non-terminal residue" evidence="1">
    <location>
        <position position="1"/>
    </location>
</feature>